<feature type="region of interest" description="Disordered" evidence="1">
    <location>
        <begin position="71"/>
        <end position="150"/>
    </location>
</feature>
<dbReference type="Proteomes" id="UP000594638">
    <property type="component" value="Unassembled WGS sequence"/>
</dbReference>
<reference evidence="3 4" key="1">
    <citation type="submission" date="2019-12" db="EMBL/GenBank/DDBJ databases">
        <authorList>
            <person name="Alioto T."/>
            <person name="Alioto T."/>
            <person name="Gomez Garrido J."/>
        </authorList>
    </citation>
    <scope>NUCLEOTIDE SEQUENCE [LARGE SCALE GENOMIC DNA]</scope>
</reference>
<feature type="transmembrane region" description="Helical" evidence="2">
    <location>
        <begin position="514"/>
        <end position="530"/>
    </location>
</feature>
<proteinExistence type="predicted"/>
<dbReference type="OrthoDB" id="680851at2759"/>
<feature type="compositionally biased region" description="Polar residues" evidence="1">
    <location>
        <begin position="138"/>
        <end position="149"/>
    </location>
</feature>
<evidence type="ECO:0000313" key="3">
    <source>
        <dbReference type="EMBL" id="CAA2984725.1"/>
    </source>
</evidence>
<sequence length="542" mass="60075">MDFGREVPGLEFGEDNEENGTISGSEKLRSDDETKVLNNGCVVENIYPNELSSEGTGMGTEVRGLVNLADADVKPEMSPSPATTKKGNRLKKWKRIKRDPNKVGNNSVDAAKKVTQDLSDSGTNSSKRMQVFDDRNQRGQGSVSSTNARNLDGFATLGDYRLSIGPTFAAGNDSENSEDRSSKSSTTTSAPRARYEMPVVGGFPRDKSRMRSLSGKNLGNSVRGQKGWGRIETSQKAEGERVKIEKENSRSSVESDCRSSNFLLMQGNDTATSKGILSGKSMNYDEENGGEIQAGERKVSDGLRGGYDRNNGRRFEDVSHEDLVANSSWEAKEERSGNHENSTDCYPLVESIFALQSAQEALEKEVQKFREIGGEDVSVDDFQDLPSEFTSVDTKLYKTSSSEQVYSCKHVHSSFHSFYSGVKETPNMDMDIELEDLFKRKIEAEVEYLVISRNAQILRVASVDHTTLLEDQITRASHQTRMLNELGDTDDIKSAAVDETLKMQRRVCKYTSCFFIQLLLLVIVLGIFIFQSSQNYAGIVPT</sequence>
<dbReference type="EMBL" id="CACTIH010003776">
    <property type="protein sequence ID" value="CAA2984725.1"/>
    <property type="molecule type" value="Genomic_DNA"/>
</dbReference>
<protein>
    <submittedName>
        <fullName evidence="3">Uncharacterized protein</fullName>
    </submittedName>
</protein>
<keyword evidence="2" id="KW-0472">Membrane</keyword>
<dbReference type="Gramene" id="OE9A073630T1">
    <property type="protein sequence ID" value="OE9A073630C1"/>
    <property type="gene ID" value="OE9A073630"/>
</dbReference>
<dbReference type="Gramene" id="OE9A073630T2">
    <property type="protein sequence ID" value="OE9A073630C2"/>
    <property type="gene ID" value="OE9A073630"/>
</dbReference>
<name>A0A8S0RWY5_OLEEU</name>
<feature type="compositionally biased region" description="Basic residues" evidence="1">
    <location>
        <begin position="86"/>
        <end position="97"/>
    </location>
</feature>
<feature type="region of interest" description="Disordered" evidence="1">
    <location>
        <begin position="1"/>
        <end position="33"/>
    </location>
</feature>
<dbReference type="PANTHER" id="PTHR34562">
    <property type="entry name" value="WPP DOMAIN-INTERACTING PROTEIN 2"/>
    <property type="match status" value="1"/>
</dbReference>
<evidence type="ECO:0000256" key="2">
    <source>
        <dbReference type="SAM" id="Phobius"/>
    </source>
</evidence>
<keyword evidence="2" id="KW-1133">Transmembrane helix</keyword>
<accession>A0A8S0RWY5</accession>
<comment type="caution">
    <text evidence="3">The sequence shown here is derived from an EMBL/GenBank/DDBJ whole genome shotgun (WGS) entry which is preliminary data.</text>
</comment>
<gene>
    <name evidence="3" type="ORF">OLEA9_A073630</name>
</gene>
<organism evidence="3 4">
    <name type="scientific">Olea europaea subsp. europaea</name>
    <dbReference type="NCBI Taxonomy" id="158383"/>
    <lineage>
        <taxon>Eukaryota</taxon>
        <taxon>Viridiplantae</taxon>
        <taxon>Streptophyta</taxon>
        <taxon>Embryophyta</taxon>
        <taxon>Tracheophyta</taxon>
        <taxon>Spermatophyta</taxon>
        <taxon>Magnoliopsida</taxon>
        <taxon>eudicotyledons</taxon>
        <taxon>Gunneridae</taxon>
        <taxon>Pentapetalae</taxon>
        <taxon>asterids</taxon>
        <taxon>lamiids</taxon>
        <taxon>Lamiales</taxon>
        <taxon>Oleaceae</taxon>
        <taxon>Oleeae</taxon>
        <taxon>Olea</taxon>
    </lineage>
</organism>
<dbReference type="AlphaFoldDB" id="A0A8S0RWY5"/>
<feature type="compositionally biased region" description="Polar residues" evidence="1">
    <location>
        <begin position="214"/>
        <end position="223"/>
    </location>
</feature>
<evidence type="ECO:0000256" key="1">
    <source>
        <dbReference type="SAM" id="MobiDB-lite"/>
    </source>
</evidence>
<dbReference type="InterPro" id="IPR044696">
    <property type="entry name" value="WIP1/2/3"/>
</dbReference>
<evidence type="ECO:0000313" key="4">
    <source>
        <dbReference type="Proteomes" id="UP000594638"/>
    </source>
</evidence>
<dbReference type="Gramene" id="OE9A073630T3">
    <property type="protein sequence ID" value="OE9A073630C3"/>
    <property type="gene ID" value="OE9A073630"/>
</dbReference>
<dbReference type="PANTHER" id="PTHR34562:SF8">
    <property type="entry name" value="WPP DOMAIN-INTERACTING PROTEIN 1"/>
    <property type="match status" value="1"/>
</dbReference>
<feature type="region of interest" description="Disordered" evidence="1">
    <location>
        <begin position="168"/>
        <end position="225"/>
    </location>
</feature>
<keyword evidence="4" id="KW-1185">Reference proteome</keyword>
<keyword evidence="2" id="KW-0812">Transmembrane</keyword>
<feature type="compositionally biased region" description="Polar residues" evidence="1">
    <location>
        <begin position="116"/>
        <end position="128"/>
    </location>
</feature>